<feature type="signal peptide" evidence="12">
    <location>
        <begin position="1"/>
        <end position="23"/>
    </location>
</feature>
<name>A0A4W3IZ55_CALMI</name>
<dbReference type="GeneTree" id="ENSGT00940000164185"/>
<keyword evidence="3 11" id="KW-0808">Transferase</keyword>
<evidence type="ECO:0000256" key="8">
    <source>
        <dbReference type="ARBA" id="ARBA00023136"/>
    </source>
</evidence>
<evidence type="ECO:0000256" key="9">
    <source>
        <dbReference type="ARBA" id="ARBA00023180"/>
    </source>
</evidence>
<dbReference type="Proteomes" id="UP000314986">
    <property type="component" value="Unassembled WGS sequence"/>
</dbReference>
<sequence length="401" mass="46113">MECSWKTVFVLVCASLGIQYTAIRSLKGSTCSGMSHAHRELLNQEQIHDRKHILIFATTRSGSSFMGQLFNQHPGIFYLFEPLYHVQQVFTNASGRIRNALDRRALLGAHRDLLSNLYDCDLNFLENYMKPMPKDHETTMFFRRGASNALCEPPVCASYWDSREVEEHLCARKCKSLNLTLASQACQKRSHVAIKTVRIPEIKDLRLLTEDPRLNLKIIHLVRDPRGILTSRMGTFTDHFRSWKIWNATGRKPHSVDLSQITMTCKDLSNSAETGLSRPAWLKGKYMLVRYEDLAREPFKKAKEIYNFIGLDIDSNVKKWLLHNTNGSSTATGNYKYTTTRNSTATAERWRLNLSFDIVQMVQNLCNDTLTQLGYRQVDSVKELRNVSYSLVESRTFVPFL</sequence>
<evidence type="ECO:0000256" key="10">
    <source>
        <dbReference type="ARBA" id="ARBA00023277"/>
    </source>
</evidence>
<reference evidence="14" key="4">
    <citation type="submission" date="2025-08" db="UniProtKB">
        <authorList>
            <consortium name="Ensembl"/>
        </authorList>
    </citation>
    <scope>IDENTIFICATION</scope>
</reference>
<dbReference type="PANTHER" id="PTHR10704:SF66">
    <property type="entry name" value="SULFOTRANSFERASE"/>
    <property type="match status" value="1"/>
</dbReference>
<keyword evidence="9" id="KW-0325">Glycoprotein</keyword>
<evidence type="ECO:0000256" key="6">
    <source>
        <dbReference type="ARBA" id="ARBA00022989"/>
    </source>
</evidence>
<dbReference type="InterPro" id="IPR000863">
    <property type="entry name" value="Sulfotransferase_dom"/>
</dbReference>
<keyword evidence="12" id="KW-0732">Signal</keyword>
<keyword evidence="15" id="KW-1185">Reference proteome</keyword>
<accession>A0A4W3IZ55</accession>
<keyword evidence="7" id="KW-0333">Golgi apparatus</keyword>
<dbReference type="OMA" id="TCKDMVA"/>
<keyword evidence="10" id="KW-0119">Carbohydrate metabolism</keyword>
<dbReference type="GO" id="GO:0005975">
    <property type="term" value="P:carbohydrate metabolic process"/>
    <property type="evidence" value="ECO:0007669"/>
    <property type="project" value="InterPro"/>
</dbReference>
<keyword evidence="5" id="KW-0735">Signal-anchor</keyword>
<reference evidence="15" key="3">
    <citation type="journal article" date="2014" name="Nature">
        <title>Elephant shark genome provides unique insights into gnathostome evolution.</title>
        <authorList>
            <consortium name="International Elephant Shark Genome Sequencing Consortium"/>
            <person name="Venkatesh B."/>
            <person name="Lee A.P."/>
            <person name="Ravi V."/>
            <person name="Maurya A.K."/>
            <person name="Lian M.M."/>
            <person name="Swann J.B."/>
            <person name="Ohta Y."/>
            <person name="Flajnik M.F."/>
            <person name="Sutoh Y."/>
            <person name="Kasahara M."/>
            <person name="Hoon S."/>
            <person name="Gangu V."/>
            <person name="Roy S.W."/>
            <person name="Irimia M."/>
            <person name="Korzh V."/>
            <person name="Kondrychyn I."/>
            <person name="Lim Z.W."/>
            <person name="Tay B.H."/>
            <person name="Tohari S."/>
            <person name="Kong K.W."/>
            <person name="Ho S."/>
            <person name="Lorente-Galdos B."/>
            <person name="Quilez J."/>
            <person name="Marques-Bonet T."/>
            <person name="Raney B.J."/>
            <person name="Ingham P.W."/>
            <person name="Tay A."/>
            <person name="Hillier L.W."/>
            <person name="Minx P."/>
            <person name="Boehm T."/>
            <person name="Wilson R.K."/>
            <person name="Brenner S."/>
            <person name="Warren W.C."/>
        </authorList>
    </citation>
    <scope>NUCLEOTIDE SEQUENCE [LARGE SCALE GENOMIC DNA]</scope>
</reference>
<keyword evidence="4" id="KW-0812">Transmembrane</keyword>
<dbReference type="GO" id="GO:0006790">
    <property type="term" value="P:sulfur compound metabolic process"/>
    <property type="evidence" value="ECO:0007669"/>
    <property type="project" value="TreeGrafter"/>
</dbReference>
<reference evidence="15" key="1">
    <citation type="journal article" date="2006" name="Science">
        <title>Ancient noncoding elements conserved in the human genome.</title>
        <authorList>
            <person name="Venkatesh B."/>
            <person name="Kirkness E.F."/>
            <person name="Loh Y.H."/>
            <person name="Halpern A.L."/>
            <person name="Lee A.P."/>
            <person name="Johnson J."/>
            <person name="Dandona N."/>
            <person name="Viswanathan L.D."/>
            <person name="Tay A."/>
            <person name="Venter J.C."/>
            <person name="Strausberg R.L."/>
            <person name="Brenner S."/>
        </authorList>
    </citation>
    <scope>NUCLEOTIDE SEQUENCE [LARGE SCALE GENOMIC DNA]</scope>
</reference>
<dbReference type="GO" id="GO:0006044">
    <property type="term" value="P:N-acetylglucosamine metabolic process"/>
    <property type="evidence" value="ECO:0007669"/>
    <property type="project" value="TreeGrafter"/>
</dbReference>
<evidence type="ECO:0000313" key="14">
    <source>
        <dbReference type="Ensembl" id="ENSCMIP00000032636.1"/>
    </source>
</evidence>
<evidence type="ECO:0000256" key="12">
    <source>
        <dbReference type="SAM" id="SignalP"/>
    </source>
</evidence>
<proteinExistence type="inferred from homology"/>
<dbReference type="GO" id="GO:0001517">
    <property type="term" value="F:N-acetylglucosamine 6-O-sulfotransferase activity"/>
    <property type="evidence" value="ECO:0007669"/>
    <property type="project" value="TreeGrafter"/>
</dbReference>
<reference evidence="15" key="2">
    <citation type="journal article" date="2007" name="PLoS Biol.">
        <title>Survey sequencing and comparative analysis of the elephant shark (Callorhinchus milii) genome.</title>
        <authorList>
            <person name="Venkatesh B."/>
            <person name="Kirkness E.F."/>
            <person name="Loh Y.H."/>
            <person name="Halpern A.L."/>
            <person name="Lee A.P."/>
            <person name="Johnson J."/>
            <person name="Dandona N."/>
            <person name="Viswanathan L.D."/>
            <person name="Tay A."/>
            <person name="Venter J.C."/>
            <person name="Strausberg R.L."/>
            <person name="Brenner S."/>
        </authorList>
    </citation>
    <scope>NUCLEOTIDE SEQUENCE [LARGE SCALE GENOMIC DNA]</scope>
</reference>
<dbReference type="GO" id="GO:0000139">
    <property type="term" value="C:Golgi membrane"/>
    <property type="evidence" value="ECO:0007669"/>
    <property type="project" value="UniProtKB-SubCell"/>
</dbReference>
<dbReference type="Pfam" id="PF00685">
    <property type="entry name" value="Sulfotransfer_1"/>
    <property type="match status" value="1"/>
</dbReference>
<comment type="subcellular location">
    <subcellularLocation>
        <location evidence="1">Golgi apparatus membrane</location>
        <topology evidence="1">Single-pass type II membrane protein</topology>
    </subcellularLocation>
</comment>
<evidence type="ECO:0000256" key="2">
    <source>
        <dbReference type="ARBA" id="ARBA00005530"/>
    </source>
</evidence>
<evidence type="ECO:0000256" key="4">
    <source>
        <dbReference type="ARBA" id="ARBA00022692"/>
    </source>
</evidence>
<evidence type="ECO:0000259" key="13">
    <source>
        <dbReference type="Pfam" id="PF00685"/>
    </source>
</evidence>
<reference evidence="14" key="5">
    <citation type="submission" date="2025-09" db="UniProtKB">
        <authorList>
            <consortium name="Ensembl"/>
        </authorList>
    </citation>
    <scope>IDENTIFICATION</scope>
</reference>
<comment type="similarity">
    <text evidence="2">Belongs to the sulfotransferase 1 family. Gal/GlcNAc/GalNAc subfamily.</text>
</comment>
<protein>
    <recommendedName>
        <fullName evidence="11">Sulfotransferase</fullName>
        <ecNumber evidence="11">2.8.2.-</ecNumber>
    </recommendedName>
</protein>
<evidence type="ECO:0000256" key="7">
    <source>
        <dbReference type="ARBA" id="ARBA00023034"/>
    </source>
</evidence>
<keyword evidence="6" id="KW-1133">Transmembrane helix</keyword>
<evidence type="ECO:0000256" key="3">
    <source>
        <dbReference type="ARBA" id="ARBA00022679"/>
    </source>
</evidence>
<evidence type="ECO:0000313" key="15">
    <source>
        <dbReference type="Proteomes" id="UP000314986"/>
    </source>
</evidence>
<dbReference type="InterPro" id="IPR051135">
    <property type="entry name" value="Gal/GlcNAc/GalNAc_ST"/>
</dbReference>
<feature type="domain" description="Sulfotransferase" evidence="13">
    <location>
        <begin position="51"/>
        <end position="373"/>
    </location>
</feature>
<dbReference type="SUPFAM" id="SSF52540">
    <property type="entry name" value="P-loop containing nucleoside triphosphate hydrolases"/>
    <property type="match status" value="1"/>
</dbReference>
<evidence type="ECO:0000256" key="5">
    <source>
        <dbReference type="ARBA" id="ARBA00022968"/>
    </source>
</evidence>
<evidence type="ECO:0000256" key="11">
    <source>
        <dbReference type="RuleBase" id="RU361155"/>
    </source>
</evidence>
<feature type="chain" id="PRO_5021507903" description="Sulfotransferase" evidence="12">
    <location>
        <begin position="24"/>
        <end position="401"/>
    </location>
</feature>
<dbReference type="PANTHER" id="PTHR10704">
    <property type="entry name" value="CARBOHYDRATE SULFOTRANSFERASE"/>
    <property type="match status" value="1"/>
</dbReference>
<dbReference type="AlphaFoldDB" id="A0A4W3IZ55"/>
<organism evidence="14 15">
    <name type="scientific">Callorhinchus milii</name>
    <name type="common">Ghost shark</name>
    <dbReference type="NCBI Taxonomy" id="7868"/>
    <lineage>
        <taxon>Eukaryota</taxon>
        <taxon>Metazoa</taxon>
        <taxon>Chordata</taxon>
        <taxon>Craniata</taxon>
        <taxon>Vertebrata</taxon>
        <taxon>Chondrichthyes</taxon>
        <taxon>Holocephali</taxon>
        <taxon>Chimaeriformes</taxon>
        <taxon>Callorhinchidae</taxon>
        <taxon>Callorhinchus</taxon>
    </lineage>
</organism>
<dbReference type="Gene3D" id="3.40.50.300">
    <property type="entry name" value="P-loop containing nucleotide triphosphate hydrolases"/>
    <property type="match status" value="1"/>
</dbReference>
<dbReference type="InterPro" id="IPR016469">
    <property type="entry name" value="Carbohydrate_sulfotransferase"/>
</dbReference>
<dbReference type="EC" id="2.8.2.-" evidence="11"/>
<evidence type="ECO:0000256" key="1">
    <source>
        <dbReference type="ARBA" id="ARBA00004323"/>
    </source>
</evidence>
<dbReference type="Ensembl" id="ENSCMIT00000033132.1">
    <property type="protein sequence ID" value="ENSCMIP00000032636.1"/>
    <property type="gene ID" value="ENSCMIG00000013955.1"/>
</dbReference>
<dbReference type="InterPro" id="IPR027417">
    <property type="entry name" value="P-loop_NTPase"/>
</dbReference>
<keyword evidence="8" id="KW-0472">Membrane</keyword>
<dbReference type="PIRSF" id="PIRSF005883">
    <property type="entry name" value="Carbohydrate_sulfotransferase"/>
    <property type="match status" value="1"/>
</dbReference>
<dbReference type="InParanoid" id="A0A4W3IZ55"/>